<evidence type="ECO:0000313" key="1">
    <source>
        <dbReference type="EMBL" id="SPF32612.1"/>
    </source>
</evidence>
<evidence type="ECO:0000313" key="2">
    <source>
        <dbReference type="Proteomes" id="UP000238916"/>
    </source>
</evidence>
<dbReference type="EMBL" id="OMOF01000017">
    <property type="protein sequence ID" value="SPF32612.1"/>
    <property type="molecule type" value="Genomic_DNA"/>
</dbReference>
<sequence length="80" mass="9188">MPHPLPPFGFHPSELAKERFRELLSHHRIVNLFALYTHSVQAESASRGRFLIACQHGIYAKSLVLIDQFHLVLSIQSRIL</sequence>
<reference evidence="2" key="1">
    <citation type="submission" date="2018-02" db="EMBL/GenBank/DDBJ databases">
        <authorList>
            <person name="Hausmann B."/>
        </authorList>
    </citation>
    <scope>NUCLEOTIDE SEQUENCE [LARGE SCALE GENOMIC DNA]</scope>
    <source>
        <strain evidence="2">Peat soil MAG SbF1</strain>
    </source>
</reference>
<dbReference type="Proteomes" id="UP000238916">
    <property type="component" value="Unassembled WGS sequence"/>
</dbReference>
<dbReference type="AlphaFoldDB" id="A0A2U3JYV4"/>
<organism evidence="1 2">
    <name type="scientific">Candidatus Desulfosporosinus infrequens</name>
    <dbReference type="NCBI Taxonomy" id="2043169"/>
    <lineage>
        <taxon>Bacteria</taxon>
        <taxon>Bacillati</taxon>
        <taxon>Bacillota</taxon>
        <taxon>Clostridia</taxon>
        <taxon>Eubacteriales</taxon>
        <taxon>Desulfitobacteriaceae</taxon>
        <taxon>Desulfosporosinus</taxon>
    </lineage>
</organism>
<protein>
    <submittedName>
        <fullName evidence="1">Uncharacterized protein</fullName>
    </submittedName>
</protein>
<proteinExistence type="predicted"/>
<accession>A0A2U3JYV4</accession>
<name>A0A2U3JYV4_9FIRM</name>
<gene>
    <name evidence="1" type="ORF">SBF1_1130002</name>
</gene>